<proteinExistence type="predicted"/>
<protein>
    <submittedName>
        <fullName evidence="1">Uncharacterized protein</fullName>
    </submittedName>
</protein>
<dbReference type="Proteomes" id="UP000708208">
    <property type="component" value="Unassembled WGS sequence"/>
</dbReference>
<feature type="non-terminal residue" evidence="1">
    <location>
        <position position="1"/>
    </location>
</feature>
<evidence type="ECO:0000313" key="1">
    <source>
        <dbReference type="EMBL" id="CAG7675346.1"/>
    </source>
</evidence>
<dbReference type="OrthoDB" id="3200163at2759"/>
<name>A0A8J2NK86_9HEXA</name>
<keyword evidence="2" id="KW-1185">Reference proteome</keyword>
<feature type="non-terminal residue" evidence="1">
    <location>
        <position position="60"/>
    </location>
</feature>
<accession>A0A8J2NK86</accession>
<evidence type="ECO:0000313" key="2">
    <source>
        <dbReference type="Proteomes" id="UP000708208"/>
    </source>
</evidence>
<dbReference type="AlphaFoldDB" id="A0A8J2NK86"/>
<gene>
    <name evidence="1" type="ORF">AFUS01_LOCUS2363</name>
</gene>
<organism evidence="1 2">
    <name type="scientific">Allacma fusca</name>
    <dbReference type="NCBI Taxonomy" id="39272"/>
    <lineage>
        <taxon>Eukaryota</taxon>
        <taxon>Metazoa</taxon>
        <taxon>Ecdysozoa</taxon>
        <taxon>Arthropoda</taxon>
        <taxon>Hexapoda</taxon>
        <taxon>Collembola</taxon>
        <taxon>Symphypleona</taxon>
        <taxon>Sminthuridae</taxon>
        <taxon>Allacma</taxon>
    </lineage>
</organism>
<reference evidence="1" key="1">
    <citation type="submission" date="2021-06" db="EMBL/GenBank/DDBJ databases">
        <authorList>
            <person name="Hodson N. C."/>
            <person name="Mongue J. A."/>
            <person name="Jaron S. K."/>
        </authorList>
    </citation>
    <scope>NUCLEOTIDE SEQUENCE</scope>
</reference>
<comment type="caution">
    <text evidence="1">The sequence shown here is derived from an EMBL/GenBank/DDBJ whole genome shotgun (WGS) entry which is preliminary data.</text>
</comment>
<dbReference type="EMBL" id="CAJVCH010013464">
    <property type="protein sequence ID" value="CAG7675346.1"/>
    <property type="molecule type" value="Genomic_DNA"/>
</dbReference>
<sequence length="60" mass="6874">MTFMPKKNRLNFDEVADGLVDISSVYGIKGSVLKAADILSQHLSNVYLYSFEYKSKDRRN</sequence>